<comment type="caution">
    <text evidence="2">The sequence shown here is derived from an EMBL/GenBank/DDBJ whole genome shotgun (WGS) entry which is preliminary data.</text>
</comment>
<keyword evidence="3" id="KW-1185">Reference proteome</keyword>
<evidence type="ECO:0008006" key="4">
    <source>
        <dbReference type="Google" id="ProtNLM"/>
    </source>
</evidence>
<accession>A0A6G0X9C0</accession>
<protein>
    <recommendedName>
        <fullName evidence="4">RING-type domain-containing protein</fullName>
    </recommendedName>
</protein>
<organism evidence="2 3">
    <name type="scientific">Aphanomyces euteiches</name>
    <dbReference type="NCBI Taxonomy" id="100861"/>
    <lineage>
        <taxon>Eukaryota</taxon>
        <taxon>Sar</taxon>
        <taxon>Stramenopiles</taxon>
        <taxon>Oomycota</taxon>
        <taxon>Saprolegniomycetes</taxon>
        <taxon>Saprolegniales</taxon>
        <taxon>Verrucalvaceae</taxon>
        <taxon>Aphanomyces</taxon>
    </lineage>
</organism>
<name>A0A6G0X9C0_9STRA</name>
<evidence type="ECO:0000313" key="2">
    <source>
        <dbReference type="EMBL" id="KAF0736660.1"/>
    </source>
</evidence>
<reference evidence="2 3" key="1">
    <citation type="submission" date="2019-07" db="EMBL/GenBank/DDBJ databases">
        <title>Genomics analysis of Aphanomyces spp. identifies a new class of oomycete effector associated with host adaptation.</title>
        <authorList>
            <person name="Gaulin E."/>
        </authorList>
    </citation>
    <scope>NUCLEOTIDE SEQUENCE [LARGE SCALE GENOMIC DNA]</scope>
    <source>
        <strain evidence="2 3">ATCC 201684</strain>
    </source>
</reference>
<feature type="region of interest" description="Disordered" evidence="1">
    <location>
        <begin position="654"/>
        <end position="676"/>
    </location>
</feature>
<feature type="compositionally biased region" description="Polar residues" evidence="1">
    <location>
        <begin position="654"/>
        <end position="665"/>
    </location>
</feature>
<feature type="compositionally biased region" description="Basic and acidic residues" evidence="1">
    <location>
        <begin position="666"/>
        <end position="676"/>
    </location>
</feature>
<proteinExistence type="predicted"/>
<sequence>MTTVAVERVEPIAEPAAELDVSINMVEEAMKEFKCQACFEMFQLNEGMTEICSDTCPAIMCTTCMSSYLTVCAESAPRGILSRLNCPICIRPVNMHRLQRKSSGIFDALDLFRTRVEGACEMLCPECHESCNLLEESPTYSNALEGLTNGPDTWPNEVRNEAMDDLPTVYELCQRYLTNDMTVDTFFGELVKTAFVGPFVGKVSRLLMSYIYDAERRVSLFLALMKHDPFEHTPCCSRPVCFTCKRDGHHHGEQCQAYLPSVEDMAQCSSCDLVLVKGDGCSSITCFCGNQFEWEPAVQAYRLKILTTEALTTKRSVWQRVLFYLRGQACRRRLTLMVISQIPSFVLQQRLNNMSPALFYPPWSTSFRIDLNKCMDRRRIAKQTAANRLLFLDLVVSQISTVVNQWRLQRINMAMAAETPWKCSLKALINAKVTRRRHAKITAENRQLFSDLVVAQIPVAVELRKLQQITMAMATSTAWKKSLKALVATYWSRRRYSSMIPLVAVAQAKRVEAKTRASFQLVHADIASAVAAKRWAKLEPQRMIVLERTLCRWVSVRRIRIAEVHARRRQLMKIVATIPGLIQLRQQELLKRQEETALAVEEIHDQIPMAIDMQHTQRLSRASNAFHHAIVSKAAAISARYRELVEPIDLPPQSISLERMPSSNEPPERNRMPVAA</sequence>
<dbReference type="EMBL" id="VJMJ01000088">
    <property type="protein sequence ID" value="KAF0736660.1"/>
    <property type="molecule type" value="Genomic_DNA"/>
</dbReference>
<gene>
    <name evidence="2" type="ORF">Ae201684_007110</name>
</gene>
<dbReference type="Proteomes" id="UP000481153">
    <property type="component" value="Unassembled WGS sequence"/>
</dbReference>
<dbReference type="VEuPathDB" id="FungiDB:AeMF1_016952"/>
<evidence type="ECO:0000313" key="3">
    <source>
        <dbReference type="Proteomes" id="UP000481153"/>
    </source>
</evidence>
<evidence type="ECO:0000256" key="1">
    <source>
        <dbReference type="SAM" id="MobiDB-lite"/>
    </source>
</evidence>
<dbReference type="AlphaFoldDB" id="A0A6G0X9C0"/>